<dbReference type="SUPFAM" id="SSF56784">
    <property type="entry name" value="HAD-like"/>
    <property type="match status" value="1"/>
</dbReference>
<protein>
    <recommendedName>
        <fullName evidence="8">Cation-transporting P-type ATPase C-terminal domain-containing protein</fullName>
    </recommendedName>
</protein>
<dbReference type="InterPro" id="IPR023299">
    <property type="entry name" value="ATPase_P-typ_cyto_dom_N"/>
</dbReference>
<dbReference type="InterPro" id="IPR023298">
    <property type="entry name" value="ATPase_P-typ_TM_dom_sf"/>
</dbReference>
<dbReference type="InterPro" id="IPR036412">
    <property type="entry name" value="HAD-like_sf"/>
</dbReference>
<evidence type="ECO:0008006" key="8">
    <source>
        <dbReference type="Google" id="ProtNLM"/>
    </source>
</evidence>
<keyword evidence="3" id="KW-0460">Magnesium</keyword>
<dbReference type="GO" id="GO:0005886">
    <property type="term" value="C:plasma membrane"/>
    <property type="evidence" value="ECO:0007669"/>
    <property type="project" value="TreeGrafter"/>
</dbReference>
<dbReference type="GO" id="GO:0006874">
    <property type="term" value="P:intracellular calcium ion homeostasis"/>
    <property type="evidence" value="ECO:0007669"/>
    <property type="project" value="TreeGrafter"/>
</dbReference>
<dbReference type="AlphaFoldDB" id="A0A2B7XRT3"/>
<evidence type="ECO:0000313" key="7">
    <source>
        <dbReference type="Proteomes" id="UP000224634"/>
    </source>
</evidence>
<keyword evidence="2" id="KW-0812">Transmembrane</keyword>
<keyword evidence="7" id="KW-1185">Reference proteome</keyword>
<dbReference type="PANTHER" id="PTHR24093">
    <property type="entry name" value="CATION TRANSPORTING ATPASE"/>
    <property type="match status" value="1"/>
</dbReference>
<proteinExistence type="predicted"/>
<evidence type="ECO:0000256" key="4">
    <source>
        <dbReference type="ARBA" id="ARBA00022989"/>
    </source>
</evidence>
<keyword evidence="4" id="KW-1133">Transmembrane helix</keyword>
<dbReference type="OrthoDB" id="3352408at2759"/>
<dbReference type="STRING" id="1447883.A0A2B7XRT3"/>
<dbReference type="Proteomes" id="UP000224634">
    <property type="component" value="Unassembled WGS sequence"/>
</dbReference>
<evidence type="ECO:0000256" key="3">
    <source>
        <dbReference type="ARBA" id="ARBA00022842"/>
    </source>
</evidence>
<comment type="subcellular location">
    <subcellularLocation>
        <location evidence="1">Endomembrane system</location>
        <topology evidence="1">Multi-pass membrane protein</topology>
    </subcellularLocation>
</comment>
<organism evidence="6 7">
    <name type="scientific">Polytolypa hystricis (strain UAMH7299)</name>
    <dbReference type="NCBI Taxonomy" id="1447883"/>
    <lineage>
        <taxon>Eukaryota</taxon>
        <taxon>Fungi</taxon>
        <taxon>Dikarya</taxon>
        <taxon>Ascomycota</taxon>
        <taxon>Pezizomycotina</taxon>
        <taxon>Eurotiomycetes</taxon>
        <taxon>Eurotiomycetidae</taxon>
        <taxon>Onygenales</taxon>
        <taxon>Onygenales incertae sedis</taxon>
        <taxon>Polytolypa</taxon>
    </lineage>
</organism>
<evidence type="ECO:0000256" key="2">
    <source>
        <dbReference type="ARBA" id="ARBA00022692"/>
    </source>
</evidence>
<name>A0A2B7XRT3_POLH7</name>
<dbReference type="PANTHER" id="PTHR24093:SF369">
    <property type="entry name" value="CALCIUM-TRANSPORTING ATPASE"/>
    <property type="match status" value="1"/>
</dbReference>
<dbReference type="SUPFAM" id="SSF81665">
    <property type="entry name" value="Calcium ATPase, transmembrane domain M"/>
    <property type="match status" value="1"/>
</dbReference>
<dbReference type="EMBL" id="PDNA01000093">
    <property type="protein sequence ID" value="PGH14474.1"/>
    <property type="molecule type" value="Genomic_DNA"/>
</dbReference>
<dbReference type="GO" id="GO:0005388">
    <property type="term" value="F:P-type calcium transporter activity"/>
    <property type="evidence" value="ECO:0007669"/>
    <property type="project" value="TreeGrafter"/>
</dbReference>
<dbReference type="Gene3D" id="1.20.1110.10">
    <property type="entry name" value="Calcium-transporting ATPase, transmembrane domain"/>
    <property type="match status" value="1"/>
</dbReference>
<reference evidence="6 7" key="1">
    <citation type="submission" date="2017-10" db="EMBL/GenBank/DDBJ databases">
        <title>Comparative genomics in systemic dimorphic fungi from Ajellomycetaceae.</title>
        <authorList>
            <person name="Munoz J.F."/>
            <person name="Mcewen J.G."/>
            <person name="Clay O.K."/>
            <person name="Cuomo C.A."/>
        </authorList>
    </citation>
    <scope>NUCLEOTIDE SEQUENCE [LARGE SCALE GENOMIC DNA]</scope>
    <source>
        <strain evidence="6 7">UAMH7299</strain>
    </source>
</reference>
<keyword evidence="5" id="KW-0472">Membrane</keyword>
<evidence type="ECO:0000256" key="5">
    <source>
        <dbReference type="ARBA" id="ARBA00023136"/>
    </source>
</evidence>
<comment type="caution">
    <text evidence="6">The sequence shown here is derived from an EMBL/GenBank/DDBJ whole genome shotgun (WGS) entry which is preliminary data.</text>
</comment>
<gene>
    <name evidence="6" type="ORF">AJ80_05919</name>
</gene>
<dbReference type="GO" id="GO:0000166">
    <property type="term" value="F:nucleotide binding"/>
    <property type="evidence" value="ECO:0007669"/>
    <property type="project" value="InterPro"/>
</dbReference>
<dbReference type="Gene3D" id="3.40.1110.10">
    <property type="entry name" value="Calcium-transporting ATPase, cytoplasmic domain N"/>
    <property type="match status" value="1"/>
</dbReference>
<dbReference type="Pfam" id="PF13246">
    <property type="entry name" value="Cation_ATPase"/>
    <property type="match status" value="1"/>
</dbReference>
<dbReference type="InterPro" id="IPR023214">
    <property type="entry name" value="HAD_sf"/>
</dbReference>
<evidence type="ECO:0000313" key="6">
    <source>
        <dbReference type="EMBL" id="PGH14474.1"/>
    </source>
</evidence>
<accession>A0A2B7XRT3</accession>
<evidence type="ECO:0000256" key="1">
    <source>
        <dbReference type="ARBA" id="ARBA00004127"/>
    </source>
</evidence>
<dbReference type="SUPFAM" id="SSF81660">
    <property type="entry name" value="Metal cation-transporting ATPase, ATP-binding domain N"/>
    <property type="match status" value="1"/>
</dbReference>
<sequence length="480" mass="52218">MGKITSICANGSTLTQGNVSVSAGMLGSTIRFGACDYTNGHNDKGTEENKRPYPQRKNALNYHSPSEVVSVLHGEVRRLLKDSIVLNALAYETDGQSEGQFAGPELETALLRFARGHLGVGSPYIERANKDIVHLVPFDPNKQYSAVVIRLETGRYRLYVKGAVGTLLPRCTKILENPAEDSVIIPFSEERRTVIDEVIATYGSRLLRTVAFVYRDFDAWPPPGLGASSPLRIKVERDFEEMTFIGFLAFTYSAREGVHTAVQVFQKAGVAVRMVTGGDITVAKSVAEHLGILPFDGLIMSGPAFRVLSNTELRELLPRLYVLAQCSPKDKRVLVQKFQALGETVAVAGHCAGDELALKKADVGISLGTTAAEIITKAAGMVARDDSFVSLVKALFWGRTINDIVRRCAQYQLTVIISAVLLTFISAIASAKQESVLTLVQLRWIKPILDTFAVVALAADGPMESLLKRKPDPELALLSA</sequence>
<dbReference type="GO" id="GO:0012505">
    <property type="term" value="C:endomembrane system"/>
    <property type="evidence" value="ECO:0007669"/>
    <property type="project" value="UniProtKB-SubCell"/>
</dbReference>
<dbReference type="Gene3D" id="3.40.50.1000">
    <property type="entry name" value="HAD superfamily/HAD-like"/>
    <property type="match status" value="1"/>
</dbReference>